<dbReference type="Proteomes" id="UP000609172">
    <property type="component" value="Unassembled WGS sequence"/>
</dbReference>
<proteinExistence type="predicted"/>
<protein>
    <submittedName>
        <fullName evidence="2">Uncharacterized protein</fullName>
    </submittedName>
</protein>
<accession>A0A934UIC2</accession>
<dbReference type="RefSeq" id="WP_200104157.1">
    <property type="nucleotide sequence ID" value="NZ_JAEHFV010000001.1"/>
</dbReference>
<reference evidence="2" key="1">
    <citation type="submission" date="2020-12" db="EMBL/GenBank/DDBJ databases">
        <title>Bacterial novel species Flavobacterium sp. SE-1-e isolated from soil.</title>
        <authorList>
            <person name="Jung H.-Y."/>
        </authorList>
    </citation>
    <scope>NUCLEOTIDE SEQUENCE</scope>
    <source>
        <strain evidence="2">SE-1-e</strain>
    </source>
</reference>
<dbReference type="AlphaFoldDB" id="A0A934UIC2"/>
<feature type="transmembrane region" description="Helical" evidence="1">
    <location>
        <begin position="6"/>
        <end position="27"/>
    </location>
</feature>
<evidence type="ECO:0000313" key="3">
    <source>
        <dbReference type="Proteomes" id="UP000609172"/>
    </source>
</evidence>
<keyword evidence="3" id="KW-1185">Reference proteome</keyword>
<name>A0A934UIC2_9FLAO</name>
<keyword evidence="1" id="KW-0472">Membrane</keyword>
<comment type="caution">
    <text evidence="2">The sequence shown here is derived from an EMBL/GenBank/DDBJ whole genome shotgun (WGS) entry which is preliminary data.</text>
</comment>
<evidence type="ECO:0000256" key="1">
    <source>
        <dbReference type="SAM" id="Phobius"/>
    </source>
</evidence>
<dbReference type="EMBL" id="JAEHFV010000001">
    <property type="protein sequence ID" value="MBK0368235.1"/>
    <property type="molecule type" value="Genomic_DNA"/>
</dbReference>
<keyword evidence="1" id="KW-0812">Transmembrane</keyword>
<sequence>MFTNITWSSFLTAMLFAILFWYLALLYKYHRGDFQKIISGQKNFKFSFNKSPSKDSIEKTSLKSNFSESFDTLEDAEALAIKIQQATIESIEKGLAKEQFENYVCMLLEDYPFVKNSTLKDNINELIVAESSKYPPFQLTLSEANSLWERSVF</sequence>
<evidence type="ECO:0000313" key="2">
    <source>
        <dbReference type="EMBL" id="MBK0368235.1"/>
    </source>
</evidence>
<gene>
    <name evidence="2" type="ORF">I5M07_00195</name>
</gene>
<organism evidence="2 3">
    <name type="scientific">Flavobacterium agrisoli</name>
    <dbReference type="NCBI Taxonomy" id="2793066"/>
    <lineage>
        <taxon>Bacteria</taxon>
        <taxon>Pseudomonadati</taxon>
        <taxon>Bacteroidota</taxon>
        <taxon>Flavobacteriia</taxon>
        <taxon>Flavobacteriales</taxon>
        <taxon>Flavobacteriaceae</taxon>
        <taxon>Flavobacterium</taxon>
    </lineage>
</organism>
<keyword evidence="1" id="KW-1133">Transmembrane helix</keyword>